<dbReference type="InterPro" id="IPR017853">
    <property type="entry name" value="GH"/>
</dbReference>
<evidence type="ECO:0000313" key="2">
    <source>
        <dbReference type="EMBL" id="GHO99776.1"/>
    </source>
</evidence>
<proteinExistence type="predicted"/>
<sequence>MYDIDMFDNNASVVQSLHKANRVVICYIDAGTWENWRPDASQFPSSVKGKSNGWPGEVWLDIRNLSILGPLLQHRMDTCKSRGYDGVEFDNVDGYSNDTGFPLKASDQLTFNTWLANEAHKRGLSVALKNDPEQAKTLLPYFDWELDEECFNYDECDSFVPFIKAGKAVMEVEYDLDTSDFCPQANKMNFNALKKHHDQVDAWRVACR</sequence>
<dbReference type="EMBL" id="BNJK01000002">
    <property type="protein sequence ID" value="GHO99776.1"/>
    <property type="molecule type" value="Genomic_DNA"/>
</dbReference>
<organism evidence="2 3">
    <name type="scientific">Reticulibacter mediterranei</name>
    <dbReference type="NCBI Taxonomy" id="2778369"/>
    <lineage>
        <taxon>Bacteria</taxon>
        <taxon>Bacillati</taxon>
        <taxon>Chloroflexota</taxon>
        <taxon>Ktedonobacteria</taxon>
        <taxon>Ktedonobacterales</taxon>
        <taxon>Reticulibacteraceae</taxon>
        <taxon>Reticulibacter</taxon>
    </lineage>
</organism>
<gene>
    <name evidence="2" type="ORF">KSF_098240</name>
</gene>
<dbReference type="PANTHER" id="PTHR35273:SF2">
    <property type="entry name" value="ALPHA-GALACTOSIDASE"/>
    <property type="match status" value="1"/>
</dbReference>
<dbReference type="InterPro" id="IPR004352">
    <property type="entry name" value="GH114_TIM-barrel"/>
</dbReference>
<accession>A0A8J3IS47</accession>
<protein>
    <recommendedName>
        <fullName evidence="1">Glycoside-hydrolase family GH114 TIM-barrel domain-containing protein</fullName>
    </recommendedName>
</protein>
<reference evidence="2" key="1">
    <citation type="submission" date="2020-10" db="EMBL/GenBank/DDBJ databases">
        <title>Taxonomic study of unclassified bacteria belonging to the class Ktedonobacteria.</title>
        <authorList>
            <person name="Yabe S."/>
            <person name="Wang C.M."/>
            <person name="Zheng Y."/>
            <person name="Sakai Y."/>
            <person name="Cavaletti L."/>
            <person name="Monciardini P."/>
            <person name="Donadio S."/>
        </authorList>
    </citation>
    <scope>NUCLEOTIDE SEQUENCE</scope>
    <source>
        <strain evidence="2">ID150040</strain>
    </source>
</reference>
<name>A0A8J3IS47_9CHLR</name>
<dbReference type="Pfam" id="PF03537">
    <property type="entry name" value="Glyco_hydro_114"/>
    <property type="match status" value="1"/>
</dbReference>
<feature type="domain" description="Glycoside-hydrolase family GH114 TIM-barrel" evidence="1">
    <location>
        <begin position="1"/>
        <end position="203"/>
    </location>
</feature>
<dbReference type="SUPFAM" id="SSF51445">
    <property type="entry name" value="(Trans)glycosidases"/>
    <property type="match status" value="1"/>
</dbReference>
<keyword evidence="3" id="KW-1185">Reference proteome</keyword>
<dbReference type="Gene3D" id="3.20.20.70">
    <property type="entry name" value="Aldolase class I"/>
    <property type="match status" value="1"/>
</dbReference>
<dbReference type="Proteomes" id="UP000597444">
    <property type="component" value="Unassembled WGS sequence"/>
</dbReference>
<evidence type="ECO:0000313" key="3">
    <source>
        <dbReference type="Proteomes" id="UP000597444"/>
    </source>
</evidence>
<evidence type="ECO:0000259" key="1">
    <source>
        <dbReference type="Pfam" id="PF03537"/>
    </source>
</evidence>
<comment type="caution">
    <text evidence="2">The sequence shown here is derived from an EMBL/GenBank/DDBJ whole genome shotgun (WGS) entry which is preliminary data.</text>
</comment>
<dbReference type="InterPro" id="IPR013785">
    <property type="entry name" value="Aldolase_TIM"/>
</dbReference>
<dbReference type="AlphaFoldDB" id="A0A8J3IS47"/>
<dbReference type="PANTHER" id="PTHR35273">
    <property type="entry name" value="ALPHA-1,4 POLYGALACTOSAMINIDASE, PUTATIVE (AFU_ORTHOLOGUE AFUA_3G07890)-RELATED"/>
    <property type="match status" value="1"/>
</dbReference>